<comment type="similarity">
    <text evidence="1">Belongs to the bacterial solute-binding protein 7 family.</text>
</comment>
<organism evidence="5 6">
    <name type="scientific">Pseudonocardia hierapolitana</name>
    <dbReference type="NCBI Taxonomy" id="1128676"/>
    <lineage>
        <taxon>Bacteria</taxon>
        <taxon>Bacillati</taxon>
        <taxon>Actinomycetota</taxon>
        <taxon>Actinomycetes</taxon>
        <taxon>Pseudonocardiales</taxon>
        <taxon>Pseudonocardiaceae</taxon>
        <taxon>Pseudonocardia</taxon>
    </lineage>
</organism>
<keyword evidence="6" id="KW-1185">Reference proteome</keyword>
<protein>
    <submittedName>
        <fullName evidence="5">TRAP-type C4-dicarboxylate transport system substrate-binding protein</fullName>
    </submittedName>
</protein>
<keyword evidence="2" id="KW-0813">Transport</keyword>
<dbReference type="Proteomes" id="UP000321261">
    <property type="component" value="Unassembled WGS sequence"/>
</dbReference>
<dbReference type="AlphaFoldDB" id="A0A561SRX0"/>
<evidence type="ECO:0000256" key="3">
    <source>
        <dbReference type="ARBA" id="ARBA00022729"/>
    </source>
</evidence>
<name>A0A561SRX0_9PSEU</name>
<gene>
    <name evidence="5" type="ORF">FHX44_113518</name>
</gene>
<dbReference type="PANTHER" id="PTHR33376:SF7">
    <property type="entry name" value="C4-DICARBOXYLATE-BINDING PROTEIN DCTB"/>
    <property type="match status" value="1"/>
</dbReference>
<dbReference type="RefSeq" id="WP_170308940.1">
    <property type="nucleotide sequence ID" value="NZ_VIWU01000001.1"/>
</dbReference>
<evidence type="ECO:0000256" key="2">
    <source>
        <dbReference type="ARBA" id="ARBA00022448"/>
    </source>
</evidence>
<comment type="caution">
    <text evidence="5">The sequence shown here is derived from an EMBL/GenBank/DDBJ whole genome shotgun (WGS) entry which is preliminary data.</text>
</comment>
<proteinExistence type="inferred from homology"/>
<dbReference type="InterPro" id="IPR038404">
    <property type="entry name" value="TRAP_DctP_sf"/>
</dbReference>
<keyword evidence="3 4" id="KW-0732">Signal</keyword>
<dbReference type="PANTHER" id="PTHR33376">
    <property type="match status" value="1"/>
</dbReference>
<sequence>MRPAHVLGAAVALLVAACAAPAPAEPPPAVPPQAVDVAFVHDIPGTHPRIPHLEAFAAGIGDRTGGALAVRTNPQGEVLAGRASLDAVLAGTAQIAAVNMAHLEALEPRAGFMNLPFGLDDATMADPARRTAATEALADLVRPHGVELLGLMRGADQLFAFPEADVRRLEDLAGRRIRVAGGGIYESVMRGLDAEPVAIPIPRIREAMGRDEVDGVFTSPGGWTSEVRGDAPHAVQAPGLMMITYGVVADAAWLAALPAPERAAVVDAGREVTDTWVRMQQDDERVVADAAADGATYTVLPGPEVARWRAAVAEVREGFLAAHPDLAARLRGAGLLAE</sequence>
<evidence type="ECO:0000256" key="1">
    <source>
        <dbReference type="ARBA" id="ARBA00009023"/>
    </source>
</evidence>
<dbReference type="PROSITE" id="PS51257">
    <property type="entry name" value="PROKAR_LIPOPROTEIN"/>
    <property type="match status" value="1"/>
</dbReference>
<dbReference type="EMBL" id="VIWU01000001">
    <property type="protein sequence ID" value="TWF77606.1"/>
    <property type="molecule type" value="Genomic_DNA"/>
</dbReference>
<dbReference type="InterPro" id="IPR018389">
    <property type="entry name" value="DctP_fam"/>
</dbReference>
<dbReference type="NCBIfam" id="NF037995">
    <property type="entry name" value="TRAP_S1"/>
    <property type="match status" value="1"/>
</dbReference>
<dbReference type="GO" id="GO:0055085">
    <property type="term" value="P:transmembrane transport"/>
    <property type="evidence" value="ECO:0007669"/>
    <property type="project" value="InterPro"/>
</dbReference>
<dbReference type="Pfam" id="PF03480">
    <property type="entry name" value="DctP"/>
    <property type="match status" value="1"/>
</dbReference>
<reference evidence="5 6" key="1">
    <citation type="submission" date="2019-06" db="EMBL/GenBank/DDBJ databases">
        <title>Sequencing the genomes of 1000 actinobacteria strains.</title>
        <authorList>
            <person name="Klenk H.-P."/>
        </authorList>
    </citation>
    <scope>NUCLEOTIDE SEQUENCE [LARGE SCALE GENOMIC DNA]</scope>
    <source>
        <strain evidence="5 6">DSM 45671</strain>
    </source>
</reference>
<accession>A0A561SRX0</accession>
<evidence type="ECO:0000256" key="4">
    <source>
        <dbReference type="SAM" id="SignalP"/>
    </source>
</evidence>
<feature type="chain" id="PRO_5021888099" evidence="4">
    <location>
        <begin position="25"/>
        <end position="338"/>
    </location>
</feature>
<evidence type="ECO:0000313" key="5">
    <source>
        <dbReference type="EMBL" id="TWF77606.1"/>
    </source>
</evidence>
<dbReference type="Gene3D" id="3.40.190.170">
    <property type="entry name" value="Bacterial extracellular solute-binding protein, family 7"/>
    <property type="match status" value="1"/>
</dbReference>
<evidence type="ECO:0000313" key="6">
    <source>
        <dbReference type="Proteomes" id="UP000321261"/>
    </source>
</evidence>
<feature type="signal peptide" evidence="4">
    <location>
        <begin position="1"/>
        <end position="24"/>
    </location>
</feature>